<dbReference type="Gene3D" id="3.50.50.60">
    <property type="entry name" value="FAD/NAD(P)-binding domain"/>
    <property type="match status" value="2"/>
</dbReference>
<dbReference type="InterPro" id="IPR056299">
    <property type="entry name" value="CFAP61_dimer"/>
</dbReference>
<accession>A0A6P7FJ47</accession>
<dbReference type="KEGG" id="dvv:114330761"/>
<reference evidence="5" key="1">
    <citation type="submission" date="2025-04" db="UniProtKB">
        <authorList>
            <consortium name="RefSeq"/>
        </authorList>
    </citation>
    <scope>IDENTIFICATION</scope>
    <source>
        <tissue evidence="5">Whole insect</tissue>
    </source>
</reference>
<dbReference type="SUPFAM" id="SSF51905">
    <property type="entry name" value="FAD/NAD(P)-binding domain"/>
    <property type="match status" value="1"/>
</dbReference>
<evidence type="ECO:0000313" key="4">
    <source>
        <dbReference type="Proteomes" id="UP001652700"/>
    </source>
</evidence>
<evidence type="ECO:0000313" key="5">
    <source>
        <dbReference type="RefSeq" id="XP_028135971.1"/>
    </source>
</evidence>
<dbReference type="InterPro" id="IPR036188">
    <property type="entry name" value="FAD/NAD-bd_sf"/>
</dbReference>
<evidence type="ECO:0000259" key="2">
    <source>
        <dbReference type="Pfam" id="PF23150"/>
    </source>
</evidence>
<dbReference type="EnsemblMetazoa" id="XM_028280170.2">
    <property type="protein sequence ID" value="XP_028135971.1"/>
    <property type="gene ID" value="LOC114330761"/>
</dbReference>
<dbReference type="Proteomes" id="UP001652700">
    <property type="component" value="Unplaced"/>
</dbReference>
<dbReference type="FunCoup" id="A0A6P7FJ47">
    <property type="interactions" value="2"/>
</dbReference>
<feature type="domain" description="CFAP61 dimerisation" evidence="2">
    <location>
        <begin position="1081"/>
        <end position="1202"/>
    </location>
</feature>
<feature type="domain" description="Cilia- and flagella-associated protein 61 N-terminal" evidence="1">
    <location>
        <begin position="40"/>
        <end position="290"/>
    </location>
</feature>
<dbReference type="GeneID" id="114330761"/>
<evidence type="ECO:0000259" key="1">
    <source>
        <dbReference type="Pfam" id="PF16092"/>
    </source>
</evidence>
<name>A0A6P7FJ47_DIAVI</name>
<dbReference type="InParanoid" id="A0A6P7FJ47"/>
<dbReference type="Pfam" id="PF16092">
    <property type="entry name" value="CFAP61_N"/>
    <property type="match status" value="1"/>
</dbReference>
<evidence type="ECO:0000313" key="3">
    <source>
        <dbReference type="EnsemblMetazoa" id="XP_028135971.1"/>
    </source>
</evidence>
<dbReference type="InterPro" id="IPR038884">
    <property type="entry name" value="CFAP61"/>
</dbReference>
<dbReference type="OrthoDB" id="382863at2759"/>
<gene>
    <name evidence="5" type="primary">LOC114330761</name>
</gene>
<dbReference type="PANTHER" id="PTHR21178">
    <property type="entry name" value="CILIA- AND FLAGELLA-ASSOCIATED PROTEIN 61"/>
    <property type="match status" value="1"/>
</dbReference>
<dbReference type="RefSeq" id="XP_028135971.1">
    <property type="nucleotide sequence ID" value="XM_028280170.1"/>
</dbReference>
<dbReference type="InterPro" id="IPR032151">
    <property type="entry name" value="CFAP61_N"/>
</dbReference>
<organism evidence="5">
    <name type="scientific">Diabrotica virgifera virgifera</name>
    <name type="common">western corn rootworm</name>
    <dbReference type="NCBI Taxonomy" id="50390"/>
    <lineage>
        <taxon>Eukaryota</taxon>
        <taxon>Metazoa</taxon>
        <taxon>Ecdysozoa</taxon>
        <taxon>Arthropoda</taxon>
        <taxon>Hexapoda</taxon>
        <taxon>Insecta</taxon>
        <taxon>Pterygota</taxon>
        <taxon>Neoptera</taxon>
        <taxon>Endopterygota</taxon>
        <taxon>Coleoptera</taxon>
        <taxon>Polyphaga</taxon>
        <taxon>Cucujiformia</taxon>
        <taxon>Chrysomeloidea</taxon>
        <taxon>Chrysomelidae</taxon>
        <taxon>Galerucinae</taxon>
        <taxon>Diabroticina</taxon>
        <taxon>Diabroticites</taxon>
        <taxon>Diabrotica</taxon>
    </lineage>
</organism>
<protein>
    <submittedName>
        <fullName evidence="5">Cilia- and flagella-associated protein 61-like isoform X1</fullName>
    </submittedName>
</protein>
<dbReference type="Pfam" id="PF23150">
    <property type="entry name" value="CFAP61_dimer"/>
    <property type="match status" value="1"/>
</dbReference>
<dbReference type="PANTHER" id="PTHR21178:SF8">
    <property type="entry name" value="CILIA- AND FLAGELLA-ASSOCIATED PROTEIN 61"/>
    <property type="match status" value="1"/>
</dbReference>
<keyword evidence="4" id="KW-1185">Reference proteome</keyword>
<reference evidence="3" key="2">
    <citation type="submission" date="2025-05" db="UniProtKB">
        <authorList>
            <consortium name="EnsemblMetazoa"/>
        </authorList>
    </citation>
    <scope>IDENTIFICATION</scope>
</reference>
<proteinExistence type="predicted"/>
<sequence length="1305" mass="150713">MEEISETPSQSVSQSVTSKGARIKDMTSVILSNISIIMISLENVKSIEKLIYSNETFNLYGSVNIEKLVLNSYIALGALDDINNKLVGALLVYTYPNVGIIPPWEWDYWLKKKYGIYDVLPRNTLFVHFSACAPEYRMFFMRPLIRHLFKMRNFLKYCIIVIPPGKHNLDFLGDMGVKVFPKVVIKVKGQYLYMFCRKDFQIQYKIRKAVEEDNDDLVPLIETHSKKLTELYGRYYIAEILKSGKLLGRHIIVAEYQNTAVAVLILNSTVNYKVLNEDFELVPYNGLKKPHAEDIGESSLEYIPKYTSSLEQIRRSRPSEDEILDIIERRSERSEPAAEMEDEEVFMTVSLTESDEFSLVFTSASMFVFQEEEEKPTVDWNSESHSVSSEAILSQHLNIQEQDTDDNIMDWVSGYSATKGMVQKIPEFKGEENAFSLEVAACLPQHQYGLIMLFEAAFECFHERDYCVMAVPSTTNIIKLTKYFGRVVPRSMGSFPSELYVMHKSTIMGEIAVEVASNDHEKQIKQLCSTISNGLMAVQLYENSIANTKSLYSSFVMLCDKEVIGMAIVSEEIDLDYLTSHYNLSDVHATSFSPGSHGIIEIFIISPIFQRHDKFFLRDIHRLCDYSILFYRHSPYDSSEYYRERPLVNNIQNLLPVLPIMQPEYDIALLKNEECAPSDVVTDKKDPFALYVSTVNLTSLSRQVINTKIVVVGCSHTALSFIQSLLFKQTTNQMVTYNNITMVCPNGLSHKKISNKIKEGFMVKKNFMDARYMDMISLKTYVNFVLGKVTKIDRKEQYIIINNDSFLAYDMLFLMIGEQFQKPTRPNKIPFQESPDNVFVINSALDANHAVNKLRHLYHKANDKNYVIIIYGHFLQAHATINGLISFGIGGHHLVLVEPFPYSMALEKRQRHNVSVYNNPEIDAVIYDSLREEGVKIYSSYYFIDWTYDVDSNHITKIKFESRHKMLEVECMGLFVFNEKEISPRVYNVINNAGLVYDGRLVIDSNCQTNDPRIFGAGTLTKYSRKYFAPNMAHKYYNRIEIGKRLGLQISQILIREKKTKGPHKVAGWNFHIERGDSLVPRYTEPIMRYCRLPGGLYYLSITKPGKRIPLETAVCMDNYGQVLITGNCRNLTKQGYFQLHLNEFKRIETITCLHNKSIDPYNLHCLWGKHERLLNNLLLRFEMVLITDLFEYFREPWAYALYHEDFNTLLDELNMLMTSSVSTNGRGSLINDLISLYKQNKWDKISPEAKEALEEKFKRLGYPKYIERKVLNFIKQHLDLLPMYAHPIIIKDILKNYANSPLFT</sequence>